<organism evidence="10 11">
    <name type="scientific">Perkinsus chesapeaki</name>
    <name type="common">Clam parasite</name>
    <name type="synonym">Perkinsus andrewsi</name>
    <dbReference type="NCBI Taxonomy" id="330153"/>
    <lineage>
        <taxon>Eukaryota</taxon>
        <taxon>Sar</taxon>
        <taxon>Alveolata</taxon>
        <taxon>Perkinsozoa</taxon>
        <taxon>Perkinsea</taxon>
        <taxon>Perkinsida</taxon>
        <taxon>Perkinsidae</taxon>
        <taxon>Perkinsus</taxon>
    </lineage>
</organism>
<feature type="domain" description="Gamma tubulin complex component protein N-terminal" evidence="9">
    <location>
        <begin position="2"/>
        <end position="311"/>
    </location>
</feature>
<keyword evidence="3 6" id="KW-0963">Cytoplasm</keyword>
<evidence type="ECO:0000313" key="11">
    <source>
        <dbReference type="Proteomes" id="UP000591131"/>
    </source>
</evidence>
<evidence type="ECO:0000256" key="7">
    <source>
        <dbReference type="SAM" id="MobiDB-lite"/>
    </source>
</evidence>
<name>A0A7J6LZA3_PERCH</name>
<evidence type="ECO:0000259" key="9">
    <source>
        <dbReference type="Pfam" id="PF17681"/>
    </source>
</evidence>
<comment type="caution">
    <text evidence="10">The sequence shown here is derived from an EMBL/GenBank/DDBJ whole genome shotgun (WGS) entry which is preliminary data.</text>
</comment>
<dbReference type="InterPro" id="IPR042241">
    <property type="entry name" value="GCP_C_sf"/>
</dbReference>
<dbReference type="InterPro" id="IPR041470">
    <property type="entry name" value="GCP_N"/>
</dbReference>
<dbReference type="GO" id="GO:0000930">
    <property type="term" value="C:gamma-tubulin complex"/>
    <property type="evidence" value="ECO:0007669"/>
    <property type="project" value="TreeGrafter"/>
</dbReference>
<comment type="subcellular location">
    <subcellularLocation>
        <location evidence="1 6">Cytoplasm</location>
        <location evidence="1 6">Cytoskeleton</location>
        <location evidence="1 6">Microtubule organizing center</location>
    </subcellularLocation>
</comment>
<dbReference type="GO" id="GO:0043015">
    <property type="term" value="F:gamma-tubulin binding"/>
    <property type="evidence" value="ECO:0007669"/>
    <property type="project" value="InterPro"/>
</dbReference>
<dbReference type="GO" id="GO:0007020">
    <property type="term" value="P:microtubule nucleation"/>
    <property type="evidence" value="ECO:0007669"/>
    <property type="project" value="InterPro"/>
</dbReference>
<dbReference type="GO" id="GO:0051321">
    <property type="term" value="P:meiotic cell cycle"/>
    <property type="evidence" value="ECO:0007669"/>
    <property type="project" value="TreeGrafter"/>
</dbReference>
<dbReference type="GO" id="GO:0000922">
    <property type="term" value="C:spindle pole"/>
    <property type="evidence" value="ECO:0007669"/>
    <property type="project" value="InterPro"/>
</dbReference>
<dbReference type="InterPro" id="IPR007259">
    <property type="entry name" value="GCP"/>
</dbReference>
<evidence type="ECO:0000256" key="6">
    <source>
        <dbReference type="RuleBase" id="RU363050"/>
    </source>
</evidence>
<sequence>MLHDLLTSLLGLEGDFIRKVEHATDSDDKTSCVPLSFELSPLASSRLSDSQVLSIKPLLELARLYHKVSAAVENVLTSAPEPQPKPYHFTLADTINSAVLEPYRDRVCDIEGTLLQHDGLMPVTYLVAQLRDQLEILNFFSSLLDDTRDVRGCLLLDHLWSRYHNLPSGSAARVPLGLCLDAVGDLFLSMLSKWVSFGQGPMLPDVFFIAPSSKDLSTVETESATSSAIELARDLVPRSIISMALAEKVLLCGSAVRVLGLCIVTDDSSKNAENLGRLRQLKVLFDNEADEFKMTANGCVRYLEASVERARNLLNGWLRGAVSPTLLEHLSAIRGLYLLGDGAFWQTFLEECMELTTTRRGNVTEYDLAAGPWQLALAEHYADQSHQVGFATIRLMPLGFSFSSKSLFNSNPMNVTHVEFVTRHQHTGSVPIIDWELACKSSLSLAGTARLGGQGAAELLRLGSSGQCWVTSRQLVGRGRFGTELEFIAPERSSSSSPGDSSMRVVLTSEGNRLPSTLASGKVVSPGYRTTVDDSSRTHTLVVSTETIKIDEVLVCELRLPSSTAASPNSQGGWKLDGLGCCFVGVCTTDSSNGNTYLEILKWSHSQPEARAGPATVSWLDRVVVVYDVPWPLPLVIGAEEFTKYSVIFRALLSLRHSALGLDNLWQTLTSVARKRREPTALPWISQILALRARMASWLSTIIQYFTIDVISVRYAELVKRVSISTTDFDGIVQAHRAFLDDVTSKCFLEPSGRSRKIRSSIDKLSKACMKLSALGKQGIFDDTVPSERLGRALKSLEDKFVVGVRDLISLLDDMHLTSSERAHSLAQLLLRLDYNETYSNPHQQCSGEAEVETPTVDARDQSTERGKEQLAARMYDLAVPVVRYRQASSTAGAGFKDGERKSQQLRSTPAEIDTIASTEQESVRHTRQVTSDTTHLDYTAGPHNMPPNISAVSSLVRAETSDEDASVVQAETSKVLSAYEKSKALLESIRRRKLLRSVEETEEQQQRPNKAAL</sequence>
<keyword evidence="11" id="KW-1185">Reference proteome</keyword>
<dbReference type="OrthoDB" id="444175at2759"/>
<dbReference type="EMBL" id="JAAPAO010000283">
    <property type="protein sequence ID" value="KAF4664623.1"/>
    <property type="molecule type" value="Genomic_DNA"/>
</dbReference>
<evidence type="ECO:0000256" key="4">
    <source>
        <dbReference type="ARBA" id="ARBA00022701"/>
    </source>
</evidence>
<dbReference type="GO" id="GO:0005874">
    <property type="term" value="C:microtubule"/>
    <property type="evidence" value="ECO:0007669"/>
    <property type="project" value="UniProtKB-KW"/>
</dbReference>
<dbReference type="GO" id="GO:0000278">
    <property type="term" value="P:mitotic cell cycle"/>
    <property type="evidence" value="ECO:0007669"/>
    <property type="project" value="TreeGrafter"/>
</dbReference>
<feature type="domain" description="Gamma tubulin complex component C-terminal" evidence="8">
    <location>
        <begin position="611"/>
        <end position="839"/>
    </location>
</feature>
<dbReference type="AlphaFoldDB" id="A0A7J6LZA3"/>
<accession>A0A7J6LZA3</accession>
<keyword evidence="5 6" id="KW-0206">Cytoskeleton</keyword>
<evidence type="ECO:0000256" key="1">
    <source>
        <dbReference type="ARBA" id="ARBA00004267"/>
    </source>
</evidence>
<dbReference type="PANTHER" id="PTHR19302:SF27">
    <property type="entry name" value="GAMMA-TUBULIN COMPLEX COMPONENT 4"/>
    <property type="match status" value="1"/>
</dbReference>
<dbReference type="Pfam" id="PF04130">
    <property type="entry name" value="GCP_C_terminal"/>
    <property type="match status" value="1"/>
</dbReference>
<dbReference type="GO" id="GO:0051225">
    <property type="term" value="P:spindle assembly"/>
    <property type="evidence" value="ECO:0007669"/>
    <property type="project" value="TreeGrafter"/>
</dbReference>
<dbReference type="GO" id="GO:0051011">
    <property type="term" value="F:microtubule minus-end binding"/>
    <property type="evidence" value="ECO:0007669"/>
    <property type="project" value="TreeGrafter"/>
</dbReference>
<dbReference type="Pfam" id="PF17681">
    <property type="entry name" value="GCP_N_terminal"/>
    <property type="match status" value="1"/>
</dbReference>
<evidence type="ECO:0000259" key="8">
    <source>
        <dbReference type="Pfam" id="PF04130"/>
    </source>
</evidence>
<feature type="region of interest" description="Disordered" evidence="7">
    <location>
        <begin position="890"/>
        <end position="948"/>
    </location>
</feature>
<gene>
    <name evidence="10" type="primary">TUBGCP4</name>
    <name evidence="10" type="ORF">FOL47_005046</name>
</gene>
<dbReference type="PANTHER" id="PTHR19302">
    <property type="entry name" value="GAMMA TUBULIN COMPLEX PROTEIN"/>
    <property type="match status" value="1"/>
</dbReference>
<dbReference type="Proteomes" id="UP000591131">
    <property type="component" value="Unassembled WGS sequence"/>
</dbReference>
<dbReference type="InterPro" id="IPR040457">
    <property type="entry name" value="GCP_C"/>
</dbReference>
<evidence type="ECO:0000256" key="3">
    <source>
        <dbReference type="ARBA" id="ARBA00022490"/>
    </source>
</evidence>
<keyword evidence="4 6" id="KW-0493">Microtubule</keyword>
<comment type="similarity">
    <text evidence="2 6">Belongs to the TUBGCP family.</text>
</comment>
<evidence type="ECO:0000256" key="2">
    <source>
        <dbReference type="ARBA" id="ARBA00010337"/>
    </source>
</evidence>
<feature type="region of interest" description="Disordered" evidence="7">
    <location>
        <begin position="842"/>
        <end position="865"/>
    </location>
</feature>
<reference evidence="10 11" key="1">
    <citation type="submission" date="2020-04" db="EMBL/GenBank/DDBJ databases">
        <title>Perkinsus chesapeaki whole genome sequence.</title>
        <authorList>
            <person name="Bogema D.R."/>
        </authorList>
    </citation>
    <scope>NUCLEOTIDE SEQUENCE [LARGE SCALE GENOMIC DNA]</scope>
    <source>
        <strain evidence="10">ATCC PRA-425</strain>
    </source>
</reference>
<evidence type="ECO:0000256" key="5">
    <source>
        <dbReference type="ARBA" id="ARBA00023212"/>
    </source>
</evidence>
<evidence type="ECO:0000313" key="10">
    <source>
        <dbReference type="EMBL" id="KAF4664623.1"/>
    </source>
</evidence>
<dbReference type="GO" id="GO:0031122">
    <property type="term" value="P:cytoplasmic microtubule organization"/>
    <property type="evidence" value="ECO:0007669"/>
    <property type="project" value="TreeGrafter"/>
</dbReference>
<dbReference type="Gene3D" id="1.20.120.1900">
    <property type="entry name" value="Gamma-tubulin complex, C-terminal domain"/>
    <property type="match status" value="2"/>
</dbReference>
<protein>
    <recommendedName>
        <fullName evidence="6">Spindle pole body component</fullName>
    </recommendedName>
</protein>
<proteinExistence type="inferred from homology"/>